<reference evidence="1 2" key="1">
    <citation type="submission" date="2024-07" db="EMBL/GenBank/DDBJ databases">
        <authorList>
            <person name="Akdeniz Z."/>
        </authorList>
    </citation>
    <scope>NUCLEOTIDE SEQUENCE [LARGE SCALE GENOMIC DNA]</scope>
</reference>
<sequence>MLSSVQHISHIPRAHKVKNLLKQKILKSESKISETSFNEWDQPAKKLINNIQNNSSVLEDFELKIISRDPSVRQFTFNQSRKGSTNSLFQDLTVKQTDQFNFKKKLF</sequence>
<name>A0ABP1IZN4_9EUKA</name>
<keyword evidence="2" id="KW-1185">Reference proteome</keyword>
<gene>
    <name evidence="1" type="ORF">HINF_LOCUS31329</name>
</gene>
<accession>A0ABP1IZN4</accession>
<proteinExistence type="predicted"/>
<evidence type="ECO:0000313" key="2">
    <source>
        <dbReference type="Proteomes" id="UP001642409"/>
    </source>
</evidence>
<evidence type="ECO:0000313" key="1">
    <source>
        <dbReference type="EMBL" id="CAL6027454.1"/>
    </source>
</evidence>
<protein>
    <submittedName>
        <fullName evidence="1">Hypothetical_protein</fullName>
    </submittedName>
</protein>
<comment type="caution">
    <text evidence="1">The sequence shown here is derived from an EMBL/GenBank/DDBJ whole genome shotgun (WGS) entry which is preliminary data.</text>
</comment>
<organism evidence="1 2">
    <name type="scientific">Hexamita inflata</name>
    <dbReference type="NCBI Taxonomy" id="28002"/>
    <lineage>
        <taxon>Eukaryota</taxon>
        <taxon>Metamonada</taxon>
        <taxon>Diplomonadida</taxon>
        <taxon>Hexamitidae</taxon>
        <taxon>Hexamitinae</taxon>
        <taxon>Hexamita</taxon>
    </lineage>
</organism>
<dbReference type="EMBL" id="CAXDID020000105">
    <property type="protein sequence ID" value="CAL6027454.1"/>
    <property type="molecule type" value="Genomic_DNA"/>
</dbReference>
<dbReference type="Proteomes" id="UP001642409">
    <property type="component" value="Unassembled WGS sequence"/>
</dbReference>